<proteinExistence type="predicted"/>
<sequence length="320" mass="36014">MAEYESEFLMLIKRVTGIAESLLKLYYISGLKPLLQCALLRLAPTTLGEAFSIARIMKPRFETIAGKKLNIVEKIDIVLSWPSEEALPVIKGSLDANEDIGVVEVSSAIDDVFDIGESNAESIEVRSEFREFSENKESVKEVVMGGGEFDGRLDEINLNLSEELADNGVSPIPTSLVAHESPRVRQLWERIGIGDAHGFMDNGHNYKFVQPNVQGWMSDFQSAYSSYNLEGKVIFEGGRSVAAWVAEGGRMVLCYVQGSGRRKRKKGVGCGSERQENYGSERRDCGRIRLWDLGIKIYFRHHLEDKVVVKEWGMIRLRFR</sequence>
<dbReference type="EMBL" id="BKCJ010006182">
    <property type="protein sequence ID" value="GEU70790.1"/>
    <property type="molecule type" value="Genomic_DNA"/>
</dbReference>
<protein>
    <submittedName>
        <fullName evidence="1">Uncharacterized protein</fullName>
    </submittedName>
</protein>
<organism evidence="1">
    <name type="scientific">Tanacetum cinerariifolium</name>
    <name type="common">Dalmatian daisy</name>
    <name type="synonym">Chrysanthemum cinerariifolium</name>
    <dbReference type="NCBI Taxonomy" id="118510"/>
    <lineage>
        <taxon>Eukaryota</taxon>
        <taxon>Viridiplantae</taxon>
        <taxon>Streptophyta</taxon>
        <taxon>Embryophyta</taxon>
        <taxon>Tracheophyta</taxon>
        <taxon>Spermatophyta</taxon>
        <taxon>Magnoliopsida</taxon>
        <taxon>eudicotyledons</taxon>
        <taxon>Gunneridae</taxon>
        <taxon>Pentapetalae</taxon>
        <taxon>asterids</taxon>
        <taxon>campanulids</taxon>
        <taxon>Asterales</taxon>
        <taxon>Asteraceae</taxon>
        <taxon>Asteroideae</taxon>
        <taxon>Anthemideae</taxon>
        <taxon>Anthemidinae</taxon>
        <taxon>Tanacetum</taxon>
    </lineage>
</organism>
<comment type="caution">
    <text evidence="1">The sequence shown here is derived from an EMBL/GenBank/DDBJ whole genome shotgun (WGS) entry which is preliminary data.</text>
</comment>
<gene>
    <name evidence="1" type="ORF">Tci_042768</name>
</gene>
<evidence type="ECO:0000313" key="1">
    <source>
        <dbReference type="EMBL" id="GEU70790.1"/>
    </source>
</evidence>
<accession>A0A6L2MAV0</accession>
<name>A0A6L2MAV0_TANCI</name>
<dbReference type="AlphaFoldDB" id="A0A6L2MAV0"/>
<reference evidence="1" key="1">
    <citation type="journal article" date="2019" name="Sci. Rep.">
        <title>Draft genome of Tanacetum cinerariifolium, the natural source of mosquito coil.</title>
        <authorList>
            <person name="Yamashiro T."/>
            <person name="Shiraishi A."/>
            <person name="Satake H."/>
            <person name="Nakayama K."/>
        </authorList>
    </citation>
    <scope>NUCLEOTIDE SEQUENCE</scope>
</reference>